<evidence type="ECO:0000313" key="1">
    <source>
        <dbReference type="EMBL" id="MBT9314888.1"/>
    </source>
</evidence>
<protein>
    <submittedName>
        <fullName evidence="1">Uncharacterized protein</fullName>
    </submittedName>
</protein>
<name>A0A947DDA1_9CYAN</name>
<gene>
    <name evidence="1" type="ORF">IXB50_05580</name>
</gene>
<organism evidence="1 2">
    <name type="scientific">Leptothoe spongobia TAU-MAC 1115</name>
    <dbReference type="NCBI Taxonomy" id="1967444"/>
    <lineage>
        <taxon>Bacteria</taxon>
        <taxon>Bacillati</taxon>
        <taxon>Cyanobacteriota</taxon>
        <taxon>Cyanophyceae</taxon>
        <taxon>Nodosilineales</taxon>
        <taxon>Cymatolegaceae</taxon>
        <taxon>Leptothoe</taxon>
        <taxon>Leptothoe spongobia</taxon>
    </lineage>
</organism>
<reference evidence="1" key="1">
    <citation type="submission" date="2020-11" db="EMBL/GenBank/DDBJ databases">
        <authorList>
            <person name="Konstantinou D."/>
            <person name="Gkelis S."/>
            <person name="Popin R."/>
            <person name="Fewer D."/>
            <person name="Sivonen K."/>
        </authorList>
    </citation>
    <scope>NUCLEOTIDE SEQUENCE</scope>
    <source>
        <strain evidence="1">TAU-MAC 1115</strain>
    </source>
</reference>
<comment type="caution">
    <text evidence="1">The sequence shown here is derived from an EMBL/GenBank/DDBJ whole genome shotgun (WGS) entry which is preliminary data.</text>
</comment>
<dbReference type="RefSeq" id="WP_215607959.1">
    <property type="nucleotide sequence ID" value="NZ_JADOES010000007.1"/>
</dbReference>
<dbReference type="EMBL" id="JADOES010000007">
    <property type="protein sequence ID" value="MBT9314888.1"/>
    <property type="molecule type" value="Genomic_DNA"/>
</dbReference>
<dbReference type="Proteomes" id="UP000717364">
    <property type="component" value="Unassembled WGS sequence"/>
</dbReference>
<sequence length="87" mass="9572">MTKLDPKTGAQQAIFLPPSGSVANPAGFVAPAITQSNHTLEVKQMMAQVAMKLAHNPMAMEEFCDRIHQLLCDDIQAQQERSSGRRH</sequence>
<dbReference type="AlphaFoldDB" id="A0A947DDA1"/>
<proteinExistence type="predicted"/>
<accession>A0A947DDA1</accession>
<reference evidence="1" key="2">
    <citation type="journal article" date="2021" name="Mar. Drugs">
        <title>Genome Reduction and Secondary Metabolism of the Marine Sponge-Associated Cyanobacterium Leptothoe.</title>
        <authorList>
            <person name="Konstantinou D."/>
            <person name="Popin R.V."/>
            <person name="Fewer D.P."/>
            <person name="Sivonen K."/>
            <person name="Gkelis S."/>
        </authorList>
    </citation>
    <scope>NUCLEOTIDE SEQUENCE</scope>
    <source>
        <strain evidence="1">TAU-MAC 1115</strain>
    </source>
</reference>
<evidence type="ECO:0000313" key="2">
    <source>
        <dbReference type="Proteomes" id="UP000717364"/>
    </source>
</evidence>
<keyword evidence="2" id="KW-1185">Reference proteome</keyword>